<dbReference type="RefSeq" id="WP_101305485.1">
    <property type="nucleotide sequence ID" value="NZ_CP025299.1"/>
</dbReference>
<accession>A0A2K9D6L4</accession>
<proteinExistence type="predicted"/>
<organism evidence="1 2">
    <name type="scientific">Microbacterium hominis</name>
    <dbReference type="NCBI Taxonomy" id="162426"/>
    <lineage>
        <taxon>Bacteria</taxon>
        <taxon>Bacillati</taxon>
        <taxon>Actinomycetota</taxon>
        <taxon>Actinomycetes</taxon>
        <taxon>Micrococcales</taxon>
        <taxon>Microbacteriaceae</taxon>
        <taxon>Microbacterium</taxon>
    </lineage>
</organism>
<dbReference type="Proteomes" id="UP000233276">
    <property type="component" value="Chromosome"/>
</dbReference>
<dbReference type="PANTHER" id="PTHR43245:SF55">
    <property type="entry name" value="NAD(P)-BINDING DOMAIN-CONTAINING PROTEIN"/>
    <property type="match status" value="1"/>
</dbReference>
<dbReference type="InterPro" id="IPR036291">
    <property type="entry name" value="NAD(P)-bd_dom_sf"/>
</dbReference>
<dbReference type="KEGG" id="mhos:CXR34_02855"/>
<dbReference type="SUPFAM" id="SSF51735">
    <property type="entry name" value="NAD(P)-binding Rossmann-fold domains"/>
    <property type="match status" value="1"/>
</dbReference>
<dbReference type="EMBL" id="CP025299">
    <property type="protein sequence ID" value="AUG28502.1"/>
    <property type="molecule type" value="Genomic_DNA"/>
</dbReference>
<gene>
    <name evidence="1" type="ORF">CXR34_02855</name>
</gene>
<evidence type="ECO:0000313" key="1">
    <source>
        <dbReference type="EMBL" id="AUG28502.1"/>
    </source>
</evidence>
<protein>
    <submittedName>
        <fullName evidence="1">NAD(P)-dependent oxidoreductase</fullName>
    </submittedName>
</protein>
<dbReference type="Gene3D" id="3.40.50.720">
    <property type="entry name" value="NAD(P)-binding Rossmann-like Domain"/>
    <property type="match status" value="1"/>
</dbReference>
<dbReference type="CDD" id="cd08946">
    <property type="entry name" value="SDR_e"/>
    <property type="match status" value="1"/>
</dbReference>
<evidence type="ECO:0000313" key="2">
    <source>
        <dbReference type="Proteomes" id="UP000233276"/>
    </source>
</evidence>
<dbReference type="Pfam" id="PF01370">
    <property type="entry name" value="Epimerase"/>
    <property type="match status" value="1"/>
</dbReference>
<dbReference type="AlphaFoldDB" id="A0A2K9D6L4"/>
<name>A0A2K9D6L4_9MICO</name>
<reference evidence="1 2" key="1">
    <citation type="submission" date="2017-12" db="EMBL/GenBank/DDBJ databases">
        <title>Isolation and characterization of estrogens degradatiion strain Microbacterium hominis SJTG1.</title>
        <authorList>
            <person name="Xiong W."/>
            <person name="Yin C."/>
            <person name="Zheng D."/>
            <person name="Liang R."/>
        </authorList>
    </citation>
    <scope>NUCLEOTIDE SEQUENCE [LARGE SCALE GENOMIC DNA]</scope>
    <source>
        <strain evidence="1 2">SJTG1</strain>
    </source>
</reference>
<dbReference type="PANTHER" id="PTHR43245">
    <property type="entry name" value="BIFUNCTIONAL POLYMYXIN RESISTANCE PROTEIN ARNA"/>
    <property type="match status" value="1"/>
</dbReference>
<dbReference type="InterPro" id="IPR050177">
    <property type="entry name" value="Lipid_A_modif_metabolic_enz"/>
</dbReference>
<sequence>MIIAVTGSSGTLGRATVERLRADGHDVVGFDLAGPAGPGFTRVDLSDYGQTLDAILGVTARHDGLDALVHLAAVPVNGLIPDVATFENNLAASSHVLFAAHRAGIRRIVIASSITAAGFPFDVAPPALPVDEGYTRAFNTYGLGKVVEETLAAQIAGWREGVSITALRFTNVVAPDGYATFARAGEDDYRRDLLGSWVDARDGAEAVALALGRGRPGFEVYNVAAPESGLSTPSREVAARWFPGVPVAEDLGAFESLLSTRKIRAELGFRARHDWR</sequence>
<dbReference type="InterPro" id="IPR001509">
    <property type="entry name" value="Epimerase_deHydtase"/>
</dbReference>